<dbReference type="PANTHER" id="PTHR43190">
    <property type="entry name" value="N-ACETYL-D-GLUCOSAMINE KINASE"/>
    <property type="match status" value="1"/>
</dbReference>
<dbReference type="InterPro" id="IPR043129">
    <property type="entry name" value="ATPase_NBD"/>
</dbReference>
<dbReference type="EMBL" id="FXTT01000001">
    <property type="protein sequence ID" value="SMP09275.1"/>
    <property type="molecule type" value="Genomic_DNA"/>
</dbReference>
<dbReference type="RefSeq" id="WP_196220589.1">
    <property type="nucleotide sequence ID" value="NZ_BAAAEA010000001.1"/>
</dbReference>
<dbReference type="InterPro" id="IPR002731">
    <property type="entry name" value="ATPase_BadF"/>
</dbReference>
<dbReference type="PANTHER" id="PTHR43190:SF3">
    <property type="entry name" value="N-ACETYL-D-GLUCOSAMINE KINASE"/>
    <property type="match status" value="1"/>
</dbReference>
<evidence type="ECO:0000259" key="1">
    <source>
        <dbReference type="Pfam" id="PF01869"/>
    </source>
</evidence>
<keyword evidence="2" id="KW-0418">Kinase</keyword>
<organism evidence="2 3">
    <name type="scientific">Roseibium denhamense</name>
    <dbReference type="NCBI Taxonomy" id="76305"/>
    <lineage>
        <taxon>Bacteria</taxon>
        <taxon>Pseudomonadati</taxon>
        <taxon>Pseudomonadota</taxon>
        <taxon>Alphaproteobacteria</taxon>
        <taxon>Hyphomicrobiales</taxon>
        <taxon>Stappiaceae</taxon>
        <taxon>Roseibium</taxon>
    </lineage>
</organism>
<feature type="domain" description="ATPase BadF/BadG/BcrA/BcrD type" evidence="1">
    <location>
        <begin position="10"/>
        <end position="256"/>
    </location>
</feature>
<sequence>MSRPVNPIRIGIDGGGTTCRFALQLPDKVLRTSLGSANAHSDLQATINVLNAGLSELFEKADLQPDVFWNIPAFAGLAGVTTQEKADQIAGAVKLNRLSVEDDRRSAVAGALKNGNGYVAGVGTGSFLARQDQTGIRFMGGYGADLGDEASGCWLGKELLKRLLYWRDNAVAPSALLETVWSGFDSNLETVLAFGQSARPADFAKFAPQIVDAATSGDPNALALMEAGAQYIIQSLRVLGWQEGEKVCLLGGLASHYRPYLPPHIAANLAQPEGSALDGCLHLAGQLEPIREERVHEH</sequence>
<proteinExistence type="predicted"/>
<gene>
    <name evidence="2" type="ORF">SAMN06265374_1082</name>
</gene>
<dbReference type="SUPFAM" id="SSF53067">
    <property type="entry name" value="Actin-like ATPase domain"/>
    <property type="match status" value="2"/>
</dbReference>
<dbReference type="GO" id="GO:0016301">
    <property type="term" value="F:kinase activity"/>
    <property type="evidence" value="ECO:0007669"/>
    <property type="project" value="UniProtKB-KW"/>
</dbReference>
<dbReference type="Proteomes" id="UP001157914">
    <property type="component" value="Unassembled WGS sequence"/>
</dbReference>
<keyword evidence="3" id="KW-1185">Reference proteome</keyword>
<accession>A0ABY1NGP7</accession>
<dbReference type="Gene3D" id="3.30.420.40">
    <property type="match status" value="2"/>
</dbReference>
<name>A0ABY1NGP7_9HYPH</name>
<comment type="caution">
    <text evidence="2">The sequence shown here is derived from an EMBL/GenBank/DDBJ whole genome shotgun (WGS) entry which is preliminary data.</text>
</comment>
<keyword evidence="2" id="KW-0808">Transferase</keyword>
<evidence type="ECO:0000313" key="3">
    <source>
        <dbReference type="Proteomes" id="UP001157914"/>
    </source>
</evidence>
<dbReference type="InterPro" id="IPR052519">
    <property type="entry name" value="Euk-type_GlcNAc_Kinase"/>
</dbReference>
<reference evidence="2 3" key="1">
    <citation type="submission" date="2017-05" db="EMBL/GenBank/DDBJ databases">
        <authorList>
            <person name="Varghese N."/>
            <person name="Submissions S."/>
        </authorList>
    </citation>
    <scope>NUCLEOTIDE SEQUENCE [LARGE SCALE GENOMIC DNA]</scope>
    <source>
        <strain evidence="2 3">DSM 15949</strain>
    </source>
</reference>
<dbReference type="CDD" id="cd24082">
    <property type="entry name" value="ASKHA_NBD_GspK-like"/>
    <property type="match status" value="1"/>
</dbReference>
<protein>
    <submittedName>
        <fullName evidence="2">Glucosamine kinase</fullName>
    </submittedName>
</protein>
<dbReference type="Pfam" id="PF01869">
    <property type="entry name" value="BcrAD_BadFG"/>
    <property type="match status" value="1"/>
</dbReference>
<evidence type="ECO:0000313" key="2">
    <source>
        <dbReference type="EMBL" id="SMP09275.1"/>
    </source>
</evidence>